<keyword evidence="2" id="KW-0560">Oxidoreductase</keyword>
<sequence>MTLIDREPRSASGSPTPTHGTTDATADRPRPAPLGDAPVDRWNGTPRPTTPAAW</sequence>
<feature type="non-terminal residue" evidence="2">
    <location>
        <position position="54"/>
    </location>
</feature>
<dbReference type="Proteomes" id="UP000265355">
    <property type="component" value="Unassembled WGS sequence"/>
</dbReference>
<organism evidence="2 3">
    <name type="scientific">Clavibacter californiensis</name>
    <dbReference type="NCBI Taxonomy" id="1401995"/>
    <lineage>
        <taxon>Bacteria</taxon>
        <taxon>Bacillati</taxon>
        <taxon>Actinomycetota</taxon>
        <taxon>Actinomycetes</taxon>
        <taxon>Micrococcales</taxon>
        <taxon>Microbacteriaceae</taxon>
        <taxon>Clavibacter</taxon>
    </lineage>
</organism>
<protein>
    <submittedName>
        <fullName evidence="2">Monooxygenase</fullName>
    </submittedName>
</protein>
<feature type="region of interest" description="Disordered" evidence="1">
    <location>
        <begin position="1"/>
        <end position="54"/>
    </location>
</feature>
<keyword evidence="2" id="KW-0503">Monooxygenase</keyword>
<accession>A0ABX9N505</accession>
<evidence type="ECO:0000313" key="3">
    <source>
        <dbReference type="Proteomes" id="UP000265355"/>
    </source>
</evidence>
<keyword evidence="3" id="KW-1185">Reference proteome</keyword>
<evidence type="ECO:0000256" key="1">
    <source>
        <dbReference type="SAM" id="MobiDB-lite"/>
    </source>
</evidence>
<dbReference type="EMBL" id="QWEE01000217">
    <property type="protein sequence ID" value="RII90613.1"/>
    <property type="molecule type" value="Genomic_DNA"/>
</dbReference>
<dbReference type="GO" id="GO:0004497">
    <property type="term" value="F:monooxygenase activity"/>
    <property type="evidence" value="ECO:0007669"/>
    <property type="project" value="UniProtKB-KW"/>
</dbReference>
<feature type="compositionally biased region" description="Polar residues" evidence="1">
    <location>
        <begin position="11"/>
        <end position="24"/>
    </location>
</feature>
<proteinExistence type="predicted"/>
<comment type="caution">
    <text evidence="2">The sequence shown here is derived from an EMBL/GenBank/DDBJ whole genome shotgun (WGS) entry which is preliminary data.</text>
</comment>
<reference evidence="2 3" key="1">
    <citation type="submission" date="2018-08" db="EMBL/GenBank/DDBJ databases">
        <title>Genome Sequence of Clavibacter michiganensis Subspecies type strains, and the Atypical Peach-Colored Strains Isolated from Tomato.</title>
        <authorList>
            <person name="Osdaghi E."/>
            <person name="Portier P."/>
            <person name="Briand M."/>
            <person name="Jacques M.-A."/>
        </authorList>
    </citation>
    <scope>NUCLEOTIDE SEQUENCE [LARGE SCALE GENOMIC DNA]</scope>
    <source>
        <strain evidence="2 3">CFBP 8216</strain>
    </source>
</reference>
<evidence type="ECO:0000313" key="2">
    <source>
        <dbReference type="EMBL" id="RII90613.1"/>
    </source>
</evidence>
<name>A0ABX9N505_9MICO</name>
<gene>
    <name evidence="2" type="ORF">DZF98_11395</name>
</gene>